<dbReference type="PANTHER" id="PTHR32063:SF18">
    <property type="entry name" value="CATION EFFLUX SYSTEM PROTEIN"/>
    <property type="match status" value="1"/>
</dbReference>
<proteinExistence type="predicted"/>
<sequence length="1008" mass="109921">MWLPNAALRKPQFTCIIVFLAVALGVMSYFSMPRSEDPQFDLPITLIEAVYPGASPLDVETLVVDPIEQAVAELEDIKKIDTSIHNGGTRMEVTFIYGTDPDEGFDDIQLAIANVRDRLPPETQLFVEKASPTSVSILQYALSTQPMDYKAVSVASEQLQKRLEQHPEVRKAERWGLPEQIVEVSVLPERLKQYGLSINQVSQALTSRADNITPGFVDASQRRFNVNASGNYKNLDEVRRTVVLRGDHSPITVSDVAHVAYASDEPTYLAYYNGKPVVYLTVQQAEGGNIFDLTELLEQEIKDFQLVAGEELIVERVFRQSDSVETRVNGFFENLAQGLILVAILSFLFLGPRASLLITITVPLSFAIAIGLLDMTGFGLEQMSIVGLIIALGLLVDDAIVVTESVHRSIGSNRSAIEAAQHGASRVGAASTIGTLTTVFAFLPMLLLQSSSGDFMRSMPVTVSLVLIVSLLLSLTLTPLMASKLMVAAAPKWSLQNLVDHFAFSQYNRILVPILNYRWLTLAASLVVLIAGFSLFPKIGVALFPKAEKPMLLVDIQAPPNTALHETDDIAHEVAEMLRNSEGVEALAINVGNANPRIYYNEIPRRGHSNYAQLLITLAAYDDSKVNQLIGNWRDMFADFPLANVTVKEFQQGPVTDPPITLRLIGDDVAKVRLVARDLEAFLRSTEGVVNIRNDIGEAQIELDLNIQFDVLALTNVDVAEFDQTLKTILTGSQVGVLKDQLGDTYPVKVKGLSPSFDELAQVDVTTREGQLIPLNQFVSANLQEGHPKFFHFQKVRSSKVSADAAAGFSVAQLTKQAVDFLQAYPMPAGVRFEVGGEEESRNENFSGLSHVMLIAGLGIFALLVFQFQSIVQPVVIFASIPFAVAGAVTCLYLTGFSFSIMAFVGLISLFGIVVNNAIILLDTVNYNMRAGHSAMNAVVAASATRLTPIILTTLTTIVGLLPLTLLGGKLWAPLGWVIIGGLAVSTLSSLLVVPVLSYLVVRRRNQA</sequence>
<dbReference type="InterPro" id="IPR000731">
    <property type="entry name" value="SSD"/>
</dbReference>
<keyword evidence="1" id="KW-1133">Transmembrane helix</keyword>
<comment type="caution">
    <text evidence="3">The sequence shown here is derived from an EMBL/GenBank/DDBJ whole genome shotgun (WGS) entry which is preliminary data.</text>
</comment>
<dbReference type="Gene3D" id="1.20.1640.10">
    <property type="entry name" value="Multidrug efflux transporter AcrB transmembrane domain"/>
    <property type="match status" value="2"/>
</dbReference>
<feature type="transmembrane region" description="Helical" evidence="1">
    <location>
        <begin position="875"/>
        <end position="895"/>
    </location>
</feature>
<dbReference type="GO" id="GO:0005886">
    <property type="term" value="C:plasma membrane"/>
    <property type="evidence" value="ECO:0007669"/>
    <property type="project" value="TreeGrafter"/>
</dbReference>
<dbReference type="Gene3D" id="3.30.70.1430">
    <property type="entry name" value="Multidrug efflux transporter AcrB pore domain"/>
    <property type="match status" value="2"/>
</dbReference>
<name>A0A8J2U7T0_9GAMM</name>
<feature type="transmembrane region" description="Helical" evidence="1">
    <location>
        <begin position="901"/>
        <end position="926"/>
    </location>
</feature>
<dbReference type="Gene3D" id="3.30.70.1320">
    <property type="entry name" value="Multidrug efflux transporter AcrB pore domain like"/>
    <property type="match status" value="1"/>
</dbReference>
<dbReference type="OrthoDB" id="9757940at2"/>
<dbReference type="AlphaFoldDB" id="A0A8J2U7T0"/>
<keyword evidence="4" id="KW-1185">Reference proteome</keyword>
<feature type="transmembrane region" description="Helical" evidence="1">
    <location>
        <begin position="385"/>
        <end position="406"/>
    </location>
</feature>
<organism evidence="3 4">
    <name type="scientific">Neiella marina</name>
    <dbReference type="NCBI Taxonomy" id="508461"/>
    <lineage>
        <taxon>Bacteria</taxon>
        <taxon>Pseudomonadati</taxon>
        <taxon>Pseudomonadota</taxon>
        <taxon>Gammaproteobacteria</taxon>
        <taxon>Alteromonadales</taxon>
        <taxon>Echinimonadaceae</taxon>
        <taxon>Neiella</taxon>
    </lineage>
</organism>
<dbReference type="SUPFAM" id="SSF82866">
    <property type="entry name" value="Multidrug efflux transporter AcrB transmembrane domain"/>
    <property type="match status" value="2"/>
</dbReference>
<dbReference type="Gene3D" id="3.30.70.1440">
    <property type="entry name" value="Multidrug efflux transporter AcrB pore domain"/>
    <property type="match status" value="1"/>
</dbReference>
<keyword evidence="1" id="KW-0472">Membrane</keyword>
<dbReference type="InterPro" id="IPR001036">
    <property type="entry name" value="Acrflvin-R"/>
</dbReference>
<dbReference type="Proteomes" id="UP000619743">
    <property type="component" value="Unassembled WGS sequence"/>
</dbReference>
<keyword evidence="1" id="KW-0812">Transmembrane</keyword>
<feature type="transmembrane region" description="Helical" evidence="1">
    <location>
        <begin position="517"/>
        <end position="536"/>
    </location>
</feature>
<feature type="domain" description="SSD" evidence="2">
    <location>
        <begin position="360"/>
        <end position="484"/>
    </location>
</feature>
<evidence type="ECO:0000256" key="1">
    <source>
        <dbReference type="SAM" id="Phobius"/>
    </source>
</evidence>
<feature type="transmembrane region" description="Helical" evidence="1">
    <location>
        <begin position="947"/>
        <end position="969"/>
    </location>
</feature>
<feature type="transmembrane region" description="Helical" evidence="1">
    <location>
        <begin position="356"/>
        <end position="373"/>
    </location>
</feature>
<dbReference type="Gene3D" id="3.30.2090.10">
    <property type="entry name" value="Multidrug efflux transporter AcrB TolC docking domain, DN and DC subdomains"/>
    <property type="match status" value="2"/>
</dbReference>
<dbReference type="PRINTS" id="PR00702">
    <property type="entry name" value="ACRIFLAVINRP"/>
</dbReference>
<dbReference type="PROSITE" id="PS50156">
    <property type="entry name" value="SSD"/>
    <property type="match status" value="1"/>
</dbReference>
<dbReference type="RefSeq" id="WP_087506736.1">
    <property type="nucleotide sequence ID" value="NZ_BMDX01000016.1"/>
</dbReference>
<dbReference type="SUPFAM" id="SSF82693">
    <property type="entry name" value="Multidrug efflux transporter AcrB pore domain, PN1, PN2, PC1 and PC2 subdomains"/>
    <property type="match status" value="3"/>
</dbReference>
<dbReference type="InterPro" id="IPR027463">
    <property type="entry name" value="AcrB_DN_DC_subdom"/>
</dbReference>
<feature type="transmembrane region" description="Helical" evidence="1">
    <location>
        <begin position="975"/>
        <end position="1002"/>
    </location>
</feature>
<dbReference type="EMBL" id="BMDX01000016">
    <property type="protein sequence ID" value="GGA84567.1"/>
    <property type="molecule type" value="Genomic_DNA"/>
</dbReference>
<accession>A0A8J2U7T0</accession>
<feature type="transmembrane region" description="Helical" evidence="1">
    <location>
        <begin position="12"/>
        <end position="32"/>
    </location>
</feature>
<reference evidence="4" key="1">
    <citation type="journal article" date="2019" name="Int. J. Syst. Evol. Microbiol.">
        <title>The Global Catalogue of Microorganisms (GCM) 10K type strain sequencing project: providing services to taxonomists for standard genome sequencing and annotation.</title>
        <authorList>
            <consortium name="The Broad Institute Genomics Platform"/>
            <consortium name="The Broad Institute Genome Sequencing Center for Infectious Disease"/>
            <person name="Wu L."/>
            <person name="Ma J."/>
        </authorList>
    </citation>
    <scope>NUCLEOTIDE SEQUENCE [LARGE SCALE GENOMIC DNA]</scope>
    <source>
        <strain evidence="4">CGMCC 1.10130</strain>
    </source>
</reference>
<gene>
    <name evidence="3" type="primary">acrB5</name>
    <name evidence="3" type="ORF">GCM10011369_28280</name>
</gene>
<dbReference type="SUPFAM" id="SSF82714">
    <property type="entry name" value="Multidrug efflux transporter AcrB TolC docking domain, DN and DC subdomains"/>
    <property type="match status" value="2"/>
</dbReference>
<feature type="transmembrane region" description="Helical" evidence="1">
    <location>
        <begin position="427"/>
        <end position="447"/>
    </location>
</feature>
<feature type="transmembrane region" description="Helical" evidence="1">
    <location>
        <begin position="459"/>
        <end position="482"/>
    </location>
</feature>
<feature type="transmembrane region" description="Helical" evidence="1">
    <location>
        <begin position="331"/>
        <end position="349"/>
    </location>
</feature>
<dbReference type="GO" id="GO:0042910">
    <property type="term" value="F:xenobiotic transmembrane transporter activity"/>
    <property type="evidence" value="ECO:0007669"/>
    <property type="project" value="TreeGrafter"/>
</dbReference>
<protein>
    <submittedName>
        <fullName evidence="3">Multidrug transporter AcrB</fullName>
    </submittedName>
</protein>
<evidence type="ECO:0000313" key="3">
    <source>
        <dbReference type="EMBL" id="GGA84567.1"/>
    </source>
</evidence>
<dbReference type="PANTHER" id="PTHR32063">
    <property type="match status" value="1"/>
</dbReference>
<feature type="transmembrane region" description="Helical" evidence="1">
    <location>
        <begin position="848"/>
        <end position="868"/>
    </location>
</feature>
<dbReference type="Pfam" id="PF00873">
    <property type="entry name" value="ACR_tran"/>
    <property type="match status" value="1"/>
</dbReference>
<evidence type="ECO:0000259" key="2">
    <source>
        <dbReference type="PROSITE" id="PS50156"/>
    </source>
</evidence>
<evidence type="ECO:0000313" key="4">
    <source>
        <dbReference type="Proteomes" id="UP000619743"/>
    </source>
</evidence>